<feature type="compositionally biased region" description="Basic and acidic residues" evidence="1">
    <location>
        <begin position="35"/>
        <end position="48"/>
    </location>
</feature>
<accession>A0ABQ5UQR1</accession>
<keyword evidence="3" id="KW-1185">Reference proteome</keyword>
<dbReference type="RefSeq" id="WP_379863602.1">
    <property type="nucleotide sequence ID" value="NZ_JBHMDU010000002.1"/>
</dbReference>
<sequence length="63" mass="6963">MDEILTYPVAYIALAITDAIAEVYKLGQHGLSCRPIKDRKPTKKKPDADLATPGFSNFNKAQK</sequence>
<organism evidence="2 3">
    <name type="scientific">Maritalea porphyrae</name>
    <dbReference type="NCBI Taxonomy" id="880732"/>
    <lineage>
        <taxon>Bacteria</taxon>
        <taxon>Pseudomonadati</taxon>
        <taxon>Pseudomonadota</taxon>
        <taxon>Alphaproteobacteria</taxon>
        <taxon>Hyphomicrobiales</taxon>
        <taxon>Devosiaceae</taxon>
        <taxon>Maritalea</taxon>
    </lineage>
</organism>
<evidence type="ECO:0000313" key="3">
    <source>
        <dbReference type="Proteomes" id="UP001161405"/>
    </source>
</evidence>
<evidence type="ECO:0000256" key="1">
    <source>
        <dbReference type="SAM" id="MobiDB-lite"/>
    </source>
</evidence>
<reference evidence="2" key="2">
    <citation type="submission" date="2023-01" db="EMBL/GenBank/DDBJ databases">
        <title>Draft genome sequence of Maritalea porphyrae strain NBRC 107169.</title>
        <authorList>
            <person name="Sun Q."/>
            <person name="Mori K."/>
        </authorList>
    </citation>
    <scope>NUCLEOTIDE SEQUENCE</scope>
    <source>
        <strain evidence="2">NBRC 107169</strain>
    </source>
</reference>
<gene>
    <name evidence="2" type="ORF">GCM10007879_11920</name>
</gene>
<dbReference type="EMBL" id="BSNI01000002">
    <property type="protein sequence ID" value="GLQ16943.1"/>
    <property type="molecule type" value="Genomic_DNA"/>
</dbReference>
<dbReference type="Proteomes" id="UP001161405">
    <property type="component" value="Unassembled WGS sequence"/>
</dbReference>
<reference evidence="2" key="1">
    <citation type="journal article" date="2014" name="Int. J. Syst. Evol. Microbiol.">
        <title>Complete genome of a new Firmicutes species belonging to the dominant human colonic microbiota ('Ruminococcus bicirculans') reveals two chromosomes and a selective capacity to utilize plant glucans.</title>
        <authorList>
            <consortium name="NISC Comparative Sequencing Program"/>
            <person name="Wegmann U."/>
            <person name="Louis P."/>
            <person name="Goesmann A."/>
            <person name="Henrissat B."/>
            <person name="Duncan S.H."/>
            <person name="Flint H.J."/>
        </authorList>
    </citation>
    <scope>NUCLEOTIDE SEQUENCE</scope>
    <source>
        <strain evidence="2">NBRC 107169</strain>
    </source>
</reference>
<name>A0ABQ5UQR1_9HYPH</name>
<feature type="region of interest" description="Disordered" evidence="1">
    <location>
        <begin position="35"/>
        <end position="63"/>
    </location>
</feature>
<feature type="compositionally biased region" description="Polar residues" evidence="1">
    <location>
        <begin position="54"/>
        <end position="63"/>
    </location>
</feature>
<proteinExistence type="predicted"/>
<evidence type="ECO:0000313" key="2">
    <source>
        <dbReference type="EMBL" id="GLQ16943.1"/>
    </source>
</evidence>
<protein>
    <submittedName>
        <fullName evidence="2">Uncharacterized protein</fullName>
    </submittedName>
</protein>
<comment type="caution">
    <text evidence="2">The sequence shown here is derived from an EMBL/GenBank/DDBJ whole genome shotgun (WGS) entry which is preliminary data.</text>
</comment>